<dbReference type="InterPro" id="IPR017255">
    <property type="entry name" value="AcTrfase_GNAT_prd"/>
</dbReference>
<dbReference type="PANTHER" id="PTHR43072">
    <property type="entry name" value="N-ACETYLTRANSFERASE"/>
    <property type="match status" value="1"/>
</dbReference>
<dbReference type="Pfam" id="PF00583">
    <property type="entry name" value="Acetyltransf_1"/>
    <property type="match status" value="1"/>
</dbReference>
<dbReference type="InterPro" id="IPR016181">
    <property type="entry name" value="Acyl_CoA_acyltransferase"/>
</dbReference>
<dbReference type="SUPFAM" id="SSF55729">
    <property type="entry name" value="Acyl-CoA N-acyltransferases (Nat)"/>
    <property type="match status" value="1"/>
</dbReference>
<dbReference type="RefSeq" id="WP_094966623.1">
    <property type="nucleotide sequence ID" value="NZ_NGJN01000001.1"/>
</dbReference>
<evidence type="ECO:0000259" key="1">
    <source>
        <dbReference type="PROSITE" id="PS51186"/>
    </source>
</evidence>
<dbReference type="GO" id="GO:0016747">
    <property type="term" value="F:acyltransferase activity, transferring groups other than amino-acyl groups"/>
    <property type="evidence" value="ECO:0007669"/>
    <property type="project" value="InterPro"/>
</dbReference>
<keyword evidence="3" id="KW-1185">Reference proteome</keyword>
<dbReference type="PROSITE" id="PS51186">
    <property type="entry name" value="GNAT"/>
    <property type="match status" value="1"/>
</dbReference>
<accession>A0A265UZ21</accession>
<feature type="domain" description="N-acetyltransferase" evidence="1">
    <location>
        <begin position="10"/>
        <end position="153"/>
    </location>
</feature>
<dbReference type="AlphaFoldDB" id="A0A265UZ21"/>
<organism evidence="2 3">
    <name type="scientific">Winogradskyella aurantia</name>
    <dbReference type="NCBI Taxonomy" id="1915063"/>
    <lineage>
        <taxon>Bacteria</taxon>
        <taxon>Pseudomonadati</taxon>
        <taxon>Bacteroidota</taxon>
        <taxon>Flavobacteriia</taxon>
        <taxon>Flavobacteriales</taxon>
        <taxon>Flavobacteriaceae</taxon>
        <taxon>Winogradskyella</taxon>
    </lineage>
</organism>
<comment type="caution">
    <text evidence="2">The sequence shown here is derived from an EMBL/GenBank/DDBJ whole genome shotgun (WGS) entry which is preliminary data.</text>
</comment>
<reference evidence="2 3" key="1">
    <citation type="submission" date="2017-05" db="EMBL/GenBank/DDBJ databases">
        <title>The draft genome sequence of Idiomarina salinarum WNB302.</title>
        <authorList>
            <person name="Sun Y."/>
            <person name="Chen B."/>
            <person name="Du Z."/>
        </authorList>
    </citation>
    <scope>NUCLEOTIDE SEQUENCE [LARGE SCALE GENOMIC DNA]</scope>
    <source>
        <strain evidence="2 3">WNB302</strain>
    </source>
</reference>
<evidence type="ECO:0000313" key="2">
    <source>
        <dbReference type="EMBL" id="OZV70546.1"/>
    </source>
</evidence>
<dbReference type="InterPro" id="IPR000182">
    <property type="entry name" value="GNAT_dom"/>
</dbReference>
<protein>
    <recommendedName>
        <fullName evidence="1">N-acetyltransferase domain-containing protein</fullName>
    </recommendedName>
</protein>
<dbReference type="PANTHER" id="PTHR43072:SF60">
    <property type="entry name" value="L-2,4-DIAMINOBUTYRIC ACID ACETYLTRANSFERASE"/>
    <property type="match status" value="1"/>
</dbReference>
<dbReference type="Proteomes" id="UP000216840">
    <property type="component" value="Unassembled WGS sequence"/>
</dbReference>
<dbReference type="EMBL" id="NGJN01000001">
    <property type="protein sequence ID" value="OZV70546.1"/>
    <property type="molecule type" value="Genomic_DNA"/>
</dbReference>
<sequence>MKSQNTFEIQKLKPNEVEDFRDLVKIFKDVFKNEEQISEKKQLAKLLSNPNFMVFVVKQNDKIVGGLTIYILQRYYGTKPVAYIYDVGVSPDFQAQGIGSSLIAEVCKYCKDNGFEEAYVEVESDDVDAVNFYKKTKFRREINATHFTYTFEN</sequence>
<dbReference type="CDD" id="cd04301">
    <property type="entry name" value="NAT_SF"/>
    <property type="match status" value="1"/>
</dbReference>
<gene>
    <name evidence="2" type="ORF">CA834_00055</name>
</gene>
<dbReference type="OrthoDB" id="9797178at2"/>
<name>A0A265UZ21_9FLAO</name>
<proteinExistence type="predicted"/>
<dbReference type="Gene3D" id="3.40.630.30">
    <property type="match status" value="1"/>
</dbReference>
<dbReference type="PIRSF" id="PIRSF037663">
    <property type="entry name" value="Acetyltransf_GNAT_prd"/>
    <property type="match status" value="1"/>
</dbReference>
<evidence type="ECO:0000313" key="3">
    <source>
        <dbReference type="Proteomes" id="UP000216840"/>
    </source>
</evidence>